<protein>
    <recommendedName>
        <fullName evidence="3">InsA-like protein</fullName>
    </recommendedName>
</protein>
<name>A0A328YZA2_9FLAO</name>
<gene>
    <name evidence="1" type="ORF">CLV55_101101</name>
</gene>
<dbReference type="EMBL" id="QLSZ01000001">
    <property type="protein sequence ID" value="RAR75406.1"/>
    <property type="molecule type" value="Genomic_DNA"/>
</dbReference>
<organism evidence="1 2">
    <name type="scientific">Flavobacterium aciduliphilum</name>
    <dbReference type="NCBI Taxonomy" id="1101402"/>
    <lineage>
        <taxon>Bacteria</taxon>
        <taxon>Pseudomonadati</taxon>
        <taxon>Bacteroidota</taxon>
        <taxon>Flavobacteriia</taxon>
        <taxon>Flavobacteriales</taxon>
        <taxon>Flavobacteriaceae</taxon>
        <taxon>Flavobacterium</taxon>
    </lineage>
</organism>
<keyword evidence="2" id="KW-1185">Reference proteome</keyword>
<evidence type="ECO:0000313" key="2">
    <source>
        <dbReference type="Proteomes" id="UP000248840"/>
    </source>
</evidence>
<accession>A0A328YZA2</accession>
<proteinExistence type="predicted"/>
<comment type="caution">
    <text evidence="1">The sequence shown here is derived from an EMBL/GenBank/DDBJ whole genome shotgun (WGS) entry which is preliminary data.</text>
</comment>
<reference evidence="1 2" key="1">
    <citation type="submission" date="2018-06" db="EMBL/GenBank/DDBJ databases">
        <title>Genomic Encyclopedia of Archaeal and Bacterial Type Strains, Phase II (KMG-II): from individual species to whole genera.</title>
        <authorList>
            <person name="Goeker M."/>
        </authorList>
    </citation>
    <scope>NUCLEOTIDE SEQUENCE [LARGE SCALE GENOMIC DNA]</scope>
    <source>
        <strain evidence="1 2">DSM 25663</strain>
    </source>
</reference>
<sequence length="96" mass="11099">MILKETSCVKVSDTQICPKCKSKAIIKNGFTKNRKQQYHCKSCTTRLIDYYTNKACLPTTNNNIIRLTKEGLSIQINMMTQLVVECVLIPFKYYKI</sequence>
<evidence type="ECO:0008006" key="3">
    <source>
        <dbReference type="Google" id="ProtNLM"/>
    </source>
</evidence>
<dbReference type="AlphaFoldDB" id="A0A328YZA2"/>
<dbReference type="Proteomes" id="UP000248840">
    <property type="component" value="Unassembled WGS sequence"/>
</dbReference>
<evidence type="ECO:0000313" key="1">
    <source>
        <dbReference type="EMBL" id="RAR75406.1"/>
    </source>
</evidence>